<dbReference type="Proteomes" id="UP001307889">
    <property type="component" value="Chromosome 10"/>
</dbReference>
<reference evidence="2 3" key="1">
    <citation type="submission" date="2023-09" db="EMBL/GenBank/DDBJ databases">
        <title>Nesidiocoris tenuis whole genome shotgun sequence.</title>
        <authorList>
            <person name="Shibata T."/>
            <person name="Shimoda M."/>
            <person name="Kobayashi T."/>
            <person name="Uehara T."/>
        </authorList>
    </citation>
    <scope>NUCLEOTIDE SEQUENCE [LARGE SCALE GENOMIC DNA]</scope>
    <source>
        <strain evidence="2 3">Japan</strain>
    </source>
</reference>
<feature type="region of interest" description="Disordered" evidence="1">
    <location>
        <begin position="13"/>
        <end position="48"/>
    </location>
</feature>
<feature type="compositionally biased region" description="Basic and acidic residues" evidence="1">
    <location>
        <begin position="13"/>
        <end position="23"/>
    </location>
</feature>
<keyword evidence="3" id="KW-1185">Reference proteome</keyword>
<protein>
    <submittedName>
        <fullName evidence="2">Uncharacterized protein</fullName>
    </submittedName>
</protein>
<organism evidence="2 3">
    <name type="scientific">Nesidiocoris tenuis</name>
    <dbReference type="NCBI Taxonomy" id="355587"/>
    <lineage>
        <taxon>Eukaryota</taxon>
        <taxon>Metazoa</taxon>
        <taxon>Ecdysozoa</taxon>
        <taxon>Arthropoda</taxon>
        <taxon>Hexapoda</taxon>
        <taxon>Insecta</taxon>
        <taxon>Pterygota</taxon>
        <taxon>Neoptera</taxon>
        <taxon>Paraneoptera</taxon>
        <taxon>Hemiptera</taxon>
        <taxon>Heteroptera</taxon>
        <taxon>Panheteroptera</taxon>
        <taxon>Cimicomorpha</taxon>
        <taxon>Miridae</taxon>
        <taxon>Dicyphina</taxon>
        <taxon>Nesidiocoris</taxon>
    </lineage>
</organism>
<proteinExistence type="predicted"/>
<evidence type="ECO:0000313" key="3">
    <source>
        <dbReference type="Proteomes" id="UP001307889"/>
    </source>
</evidence>
<sequence length="71" mass="7729">MSQKNTVEHFVKYRTEKHKDEQNRASVSGQLKGAAKGRGLWPSEGRNSATGASIRAANLDFPLSGQLVRCG</sequence>
<evidence type="ECO:0000256" key="1">
    <source>
        <dbReference type="SAM" id="MobiDB-lite"/>
    </source>
</evidence>
<gene>
    <name evidence="2" type="ORF">NTJ_11847</name>
</gene>
<dbReference type="EMBL" id="AP028918">
    <property type="protein sequence ID" value="BES99031.1"/>
    <property type="molecule type" value="Genomic_DNA"/>
</dbReference>
<evidence type="ECO:0000313" key="2">
    <source>
        <dbReference type="EMBL" id="BES99031.1"/>
    </source>
</evidence>
<name>A0ABN7B7A7_9HEMI</name>
<accession>A0ABN7B7A7</accession>